<organism evidence="2 3">
    <name type="scientific">Eumeta variegata</name>
    <name type="common">Bagworm moth</name>
    <name type="synonym">Eumeta japonica</name>
    <dbReference type="NCBI Taxonomy" id="151549"/>
    <lineage>
        <taxon>Eukaryota</taxon>
        <taxon>Metazoa</taxon>
        <taxon>Ecdysozoa</taxon>
        <taxon>Arthropoda</taxon>
        <taxon>Hexapoda</taxon>
        <taxon>Insecta</taxon>
        <taxon>Pterygota</taxon>
        <taxon>Neoptera</taxon>
        <taxon>Endopterygota</taxon>
        <taxon>Lepidoptera</taxon>
        <taxon>Glossata</taxon>
        <taxon>Ditrysia</taxon>
        <taxon>Tineoidea</taxon>
        <taxon>Psychidae</taxon>
        <taxon>Oiketicinae</taxon>
        <taxon>Eumeta</taxon>
    </lineage>
</organism>
<sequence length="179" mass="19845">MNEKRAKSKCLCSARAVTKLLDNGACCFRAHVVSRDFIDPRGRVFVELHESRTSIGRSAVVPPLSRRARGRAHSILLQLRETQSQLKESIVSFPEKKNLRSVYVRAEGGRGRGGATKVVRRRGLTNRARCVGARRCIFMSRLKHYKYLIRAAAPASAPPAPPALSPPRARLPTPTATYT</sequence>
<accession>A0A4C1VIP2</accession>
<feature type="compositionally biased region" description="Pro residues" evidence="1">
    <location>
        <begin position="156"/>
        <end position="165"/>
    </location>
</feature>
<dbReference type="Proteomes" id="UP000299102">
    <property type="component" value="Unassembled WGS sequence"/>
</dbReference>
<proteinExistence type="predicted"/>
<feature type="region of interest" description="Disordered" evidence="1">
    <location>
        <begin position="155"/>
        <end position="179"/>
    </location>
</feature>
<reference evidence="2 3" key="1">
    <citation type="journal article" date="2019" name="Commun. Biol.">
        <title>The bagworm genome reveals a unique fibroin gene that provides high tensile strength.</title>
        <authorList>
            <person name="Kono N."/>
            <person name="Nakamura H."/>
            <person name="Ohtoshi R."/>
            <person name="Tomita M."/>
            <person name="Numata K."/>
            <person name="Arakawa K."/>
        </authorList>
    </citation>
    <scope>NUCLEOTIDE SEQUENCE [LARGE SCALE GENOMIC DNA]</scope>
</reference>
<name>A0A4C1VIP2_EUMVA</name>
<evidence type="ECO:0000313" key="3">
    <source>
        <dbReference type="Proteomes" id="UP000299102"/>
    </source>
</evidence>
<gene>
    <name evidence="2" type="ORF">EVAR_23665_1</name>
</gene>
<dbReference type="AlphaFoldDB" id="A0A4C1VIP2"/>
<protein>
    <submittedName>
        <fullName evidence="2">Uncharacterized protein</fullName>
    </submittedName>
</protein>
<keyword evidence="3" id="KW-1185">Reference proteome</keyword>
<evidence type="ECO:0000256" key="1">
    <source>
        <dbReference type="SAM" id="MobiDB-lite"/>
    </source>
</evidence>
<feature type="compositionally biased region" description="Low complexity" evidence="1">
    <location>
        <begin position="166"/>
        <end position="179"/>
    </location>
</feature>
<comment type="caution">
    <text evidence="2">The sequence shown here is derived from an EMBL/GenBank/DDBJ whole genome shotgun (WGS) entry which is preliminary data.</text>
</comment>
<dbReference type="EMBL" id="BGZK01000349">
    <property type="protein sequence ID" value="GBP38459.1"/>
    <property type="molecule type" value="Genomic_DNA"/>
</dbReference>
<evidence type="ECO:0000313" key="2">
    <source>
        <dbReference type="EMBL" id="GBP38459.1"/>
    </source>
</evidence>